<evidence type="ECO:0000313" key="6">
    <source>
        <dbReference type="EMBL" id="MBP1889285.1"/>
    </source>
</evidence>
<dbReference type="Pfam" id="PF03466">
    <property type="entry name" value="LysR_substrate"/>
    <property type="match status" value="1"/>
</dbReference>
<evidence type="ECO:0000256" key="2">
    <source>
        <dbReference type="ARBA" id="ARBA00023015"/>
    </source>
</evidence>
<dbReference type="RefSeq" id="WP_209795996.1">
    <property type="nucleotide sequence ID" value="NZ_JAGGJZ010000002.1"/>
</dbReference>
<dbReference type="PROSITE" id="PS50931">
    <property type="entry name" value="HTH_LYSR"/>
    <property type="match status" value="1"/>
</dbReference>
<evidence type="ECO:0000313" key="7">
    <source>
        <dbReference type="Proteomes" id="UP000783390"/>
    </source>
</evidence>
<reference evidence="6 7" key="1">
    <citation type="submission" date="2021-03" db="EMBL/GenBank/DDBJ databases">
        <title>Genomic Encyclopedia of Type Strains, Phase IV (KMG-IV): sequencing the most valuable type-strain genomes for metagenomic binning, comparative biology and taxonomic classification.</title>
        <authorList>
            <person name="Goeker M."/>
        </authorList>
    </citation>
    <scope>NUCLEOTIDE SEQUENCE [LARGE SCALE GENOMIC DNA]</scope>
    <source>
        <strain evidence="6 7">DSM 3984</strain>
    </source>
</reference>
<evidence type="ECO:0000256" key="4">
    <source>
        <dbReference type="ARBA" id="ARBA00023163"/>
    </source>
</evidence>
<dbReference type="PANTHER" id="PTHR30346">
    <property type="entry name" value="TRANSCRIPTIONAL DUAL REGULATOR HCAR-RELATED"/>
    <property type="match status" value="1"/>
</dbReference>
<evidence type="ECO:0000256" key="1">
    <source>
        <dbReference type="ARBA" id="ARBA00009437"/>
    </source>
</evidence>
<dbReference type="InterPro" id="IPR000847">
    <property type="entry name" value="LysR_HTH_N"/>
</dbReference>
<dbReference type="SUPFAM" id="SSF46785">
    <property type="entry name" value="Winged helix' DNA-binding domain"/>
    <property type="match status" value="1"/>
</dbReference>
<dbReference type="SUPFAM" id="SSF53850">
    <property type="entry name" value="Periplasmic binding protein-like II"/>
    <property type="match status" value="1"/>
</dbReference>
<keyword evidence="4" id="KW-0804">Transcription</keyword>
<proteinExistence type="inferred from homology"/>
<comment type="caution">
    <text evidence="6">The sequence shown here is derived from an EMBL/GenBank/DDBJ whole genome shotgun (WGS) entry which is preliminary data.</text>
</comment>
<dbReference type="InterPro" id="IPR036390">
    <property type="entry name" value="WH_DNA-bd_sf"/>
</dbReference>
<comment type="similarity">
    <text evidence="1">Belongs to the LysR transcriptional regulatory family.</text>
</comment>
<protein>
    <submittedName>
        <fullName evidence="6">DNA-binding transcriptional LysR family regulator</fullName>
    </submittedName>
</protein>
<sequence length="295" mass="33586">MNLQQLEYFKVLAETKNFTVASNKLLITQPALSKSILKLEKELRVDLFEREGRNIKITKGGEIFLKYVELALFNIEKGIEEINNIQSIDEKKIIISSTECIGSTFIPFILSDFLNENPDIKFQFNNGSVLEILNSLNSNEIDLGFIDDINFINSYPELKAVLVKKEKYVLIVPKGHNLSNKMEVSLKELKEESFIILNNNLKNKKISYSELIGYTPKISVEPNKASMLMGLVAAGAGIAIVPYTPSISTSKISIVNIKEDIGYKKIYMAWNKEKCKNNNIKDFRDYIINKKFLNL</sequence>
<keyword evidence="7" id="KW-1185">Reference proteome</keyword>
<dbReference type="InterPro" id="IPR036388">
    <property type="entry name" value="WH-like_DNA-bd_sf"/>
</dbReference>
<keyword evidence="2" id="KW-0805">Transcription regulation</keyword>
<evidence type="ECO:0000259" key="5">
    <source>
        <dbReference type="PROSITE" id="PS50931"/>
    </source>
</evidence>
<accession>A0ABS4EZ69</accession>
<dbReference type="Proteomes" id="UP000783390">
    <property type="component" value="Unassembled WGS sequence"/>
</dbReference>
<dbReference type="Pfam" id="PF00126">
    <property type="entry name" value="HTH_1"/>
    <property type="match status" value="1"/>
</dbReference>
<organism evidence="6 7">
    <name type="scientific">Clostridium moniliforme</name>
    <dbReference type="NCBI Taxonomy" id="39489"/>
    <lineage>
        <taxon>Bacteria</taxon>
        <taxon>Bacillati</taxon>
        <taxon>Bacillota</taxon>
        <taxon>Clostridia</taxon>
        <taxon>Eubacteriales</taxon>
        <taxon>Clostridiaceae</taxon>
        <taxon>Clostridium</taxon>
    </lineage>
</organism>
<dbReference type="EMBL" id="JAGGJZ010000002">
    <property type="protein sequence ID" value="MBP1889285.1"/>
    <property type="molecule type" value="Genomic_DNA"/>
</dbReference>
<evidence type="ECO:0000256" key="3">
    <source>
        <dbReference type="ARBA" id="ARBA00023125"/>
    </source>
</evidence>
<keyword evidence="3 6" id="KW-0238">DNA-binding</keyword>
<dbReference type="Gene3D" id="3.40.190.290">
    <property type="match status" value="1"/>
</dbReference>
<dbReference type="GO" id="GO:0003677">
    <property type="term" value="F:DNA binding"/>
    <property type="evidence" value="ECO:0007669"/>
    <property type="project" value="UniProtKB-KW"/>
</dbReference>
<feature type="domain" description="HTH lysR-type" evidence="5">
    <location>
        <begin position="1"/>
        <end position="58"/>
    </location>
</feature>
<gene>
    <name evidence="6" type="ORF">J2Z53_000866</name>
</gene>
<dbReference type="Gene3D" id="1.10.10.10">
    <property type="entry name" value="Winged helix-like DNA-binding domain superfamily/Winged helix DNA-binding domain"/>
    <property type="match status" value="1"/>
</dbReference>
<dbReference type="PANTHER" id="PTHR30346:SF28">
    <property type="entry name" value="HTH-TYPE TRANSCRIPTIONAL REGULATOR CYNR"/>
    <property type="match status" value="1"/>
</dbReference>
<dbReference type="PRINTS" id="PR00039">
    <property type="entry name" value="HTHLYSR"/>
</dbReference>
<name>A0ABS4EZ69_9CLOT</name>
<dbReference type="InterPro" id="IPR005119">
    <property type="entry name" value="LysR_subst-bd"/>
</dbReference>